<keyword evidence="3" id="KW-1185">Reference proteome</keyword>
<protein>
    <submittedName>
        <fullName evidence="2">Uncharacterized protein</fullName>
    </submittedName>
</protein>
<evidence type="ECO:0000313" key="2">
    <source>
        <dbReference type="EMBL" id="EEF48656.1"/>
    </source>
</evidence>
<proteinExistence type="predicted"/>
<dbReference type="EMBL" id="EQ973782">
    <property type="protein sequence ID" value="EEF48656.1"/>
    <property type="molecule type" value="Genomic_DNA"/>
</dbReference>
<evidence type="ECO:0000313" key="3">
    <source>
        <dbReference type="Proteomes" id="UP000008311"/>
    </source>
</evidence>
<sequence>MRKIRIYQDGLTDDENEELHAGRQKVRESWYKSKLRKDNEKQDNERERVHVDIISDIEEEVVDDSEEIQFHLKESDGKKSVYYTSYNIGSYVNEKYDEEGEDAIGRNKPKVSFETSSKVPVFCLGMTFKNIAE</sequence>
<accession>B9RIZ0</accession>
<dbReference type="Proteomes" id="UP000008311">
    <property type="component" value="Unassembled WGS sequence"/>
</dbReference>
<evidence type="ECO:0000256" key="1">
    <source>
        <dbReference type="SAM" id="MobiDB-lite"/>
    </source>
</evidence>
<feature type="region of interest" description="Disordered" evidence="1">
    <location>
        <begin position="1"/>
        <end position="23"/>
    </location>
</feature>
<gene>
    <name evidence="2" type="ORF">RCOM_1752360</name>
</gene>
<dbReference type="InParanoid" id="B9RIZ0"/>
<reference evidence="3" key="1">
    <citation type="journal article" date="2010" name="Nat. Biotechnol.">
        <title>Draft genome sequence of the oilseed species Ricinus communis.</title>
        <authorList>
            <person name="Chan A.P."/>
            <person name="Crabtree J."/>
            <person name="Zhao Q."/>
            <person name="Lorenzi H."/>
            <person name="Orvis J."/>
            <person name="Puiu D."/>
            <person name="Melake-Berhan A."/>
            <person name="Jones K.M."/>
            <person name="Redman J."/>
            <person name="Chen G."/>
            <person name="Cahoon E.B."/>
            <person name="Gedil M."/>
            <person name="Stanke M."/>
            <person name="Haas B.J."/>
            <person name="Wortman J.R."/>
            <person name="Fraser-Liggett C.M."/>
            <person name="Ravel J."/>
            <person name="Rabinowicz P.D."/>
        </authorList>
    </citation>
    <scope>NUCLEOTIDE SEQUENCE [LARGE SCALE GENOMIC DNA]</scope>
    <source>
        <strain evidence="3">cv. Hale</strain>
    </source>
</reference>
<dbReference type="AlphaFoldDB" id="B9RIZ0"/>
<name>B9RIZ0_RICCO</name>
<organism evidence="2 3">
    <name type="scientific">Ricinus communis</name>
    <name type="common">Castor bean</name>
    <dbReference type="NCBI Taxonomy" id="3988"/>
    <lineage>
        <taxon>Eukaryota</taxon>
        <taxon>Viridiplantae</taxon>
        <taxon>Streptophyta</taxon>
        <taxon>Embryophyta</taxon>
        <taxon>Tracheophyta</taxon>
        <taxon>Spermatophyta</taxon>
        <taxon>Magnoliopsida</taxon>
        <taxon>eudicotyledons</taxon>
        <taxon>Gunneridae</taxon>
        <taxon>Pentapetalae</taxon>
        <taxon>rosids</taxon>
        <taxon>fabids</taxon>
        <taxon>Malpighiales</taxon>
        <taxon>Euphorbiaceae</taxon>
        <taxon>Acalyphoideae</taxon>
        <taxon>Acalypheae</taxon>
        <taxon>Ricinus</taxon>
    </lineage>
</organism>